<evidence type="ECO:0000259" key="2">
    <source>
        <dbReference type="Pfam" id="PF20237"/>
    </source>
</evidence>
<keyword evidence="4" id="KW-1185">Reference proteome</keyword>
<dbReference type="AlphaFoldDB" id="A0A5M9JAW3"/>
<accession>A0A5M9JAW3</accession>
<organism evidence="3 4">
    <name type="scientific">Monilinia fructicola</name>
    <name type="common">Brown rot fungus</name>
    <name type="synonym">Ciboria fructicola</name>
    <dbReference type="NCBI Taxonomy" id="38448"/>
    <lineage>
        <taxon>Eukaryota</taxon>
        <taxon>Fungi</taxon>
        <taxon>Dikarya</taxon>
        <taxon>Ascomycota</taxon>
        <taxon>Pezizomycotina</taxon>
        <taxon>Leotiomycetes</taxon>
        <taxon>Helotiales</taxon>
        <taxon>Sclerotiniaceae</taxon>
        <taxon>Monilinia</taxon>
    </lineage>
</organism>
<feature type="domain" description="DUF6594" evidence="2">
    <location>
        <begin position="38"/>
        <end position="191"/>
    </location>
</feature>
<dbReference type="InterPro" id="IPR046529">
    <property type="entry name" value="DUF6594"/>
</dbReference>
<keyword evidence="1" id="KW-1133">Transmembrane helix</keyword>
<dbReference type="Pfam" id="PF20237">
    <property type="entry name" value="DUF6594"/>
    <property type="match status" value="1"/>
</dbReference>
<comment type="caution">
    <text evidence="3">The sequence shown here is derived from an EMBL/GenBank/DDBJ whole genome shotgun (WGS) entry which is preliminary data.</text>
</comment>
<dbReference type="EMBL" id="VICG01000014">
    <property type="protein sequence ID" value="KAA8565012.1"/>
    <property type="molecule type" value="Genomic_DNA"/>
</dbReference>
<name>A0A5M9JAW3_MONFR</name>
<dbReference type="Proteomes" id="UP000322873">
    <property type="component" value="Unassembled WGS sequence"/>
</dbReference>
<evidence type="ECO:0000256" key="1">
    <source>
        <dbReference type="SAM" id="Phobius"/>
    </source>
</evidence>
<evidence type="ECO:0000313" key="4">
    <source>
        <dbReference type="Proteomes" id="UP000322873"/>
    </source>
</evidence>
<keyword evidence="1" id="KW-0812">Transmembrane</keyword>
<protein>
    <recommendedName>
        <fullName evidence="2">DUF6594 domain-containing protein</fullName>
    </recommendedName>
</protein>
<proteinExistence type="predicted"/>
<evidence type="ECO:0000313" key="3">
    <source>
        <dbReference type="EMBL" id="KAA8565012.1"/>
    </source>
</evidence>
<sequence length="203" mass="21768">MSQKSYTSQLIGFCIPMVFTNINRTHALGLANSEVANAIHDHETLCLESSDIISPLTGPKGHLSRLTNSATKNLCGQKETIGDVERDARETFRALESQGISKGFGFRELNQEVGLHNERRKGFFDRLAVGIFGGMALIAPMLFMIPHRDLNTSTTTATVATMLFALLLAIGGQELAGKDVLAATAAYAAVLLVSVGTSMSPID</sequence>
<feature type="transmembrane region" description="Helical" evidence="1">
    <location>
        <begin position="152"/>
        <end position="171"/>
    </location>
</feature>
<gene>
    <name evidence="3" type="ORF">EYC84_010780</name>
</gene>
<feature type="transmembrane region" description="Helical" evidence="1">
    <location>
        <begin position="180"/>
        <end position="202"/>
    </location>
</feature>
<reference evidence="3 4" key="1">
    <citation type="submission" date="2019-06" db="EMBL/GenBank/DDBJ databases">
        <title>Genome Sequence of the Brown Rot Fungal Pathogen Monilinia fructicola.</title>
        <authorList>
            <person name="De Miccolis Angelini R.M."/>
            <person name="Landi L."/>
            <person name="Abate D."/>
            <person name="Pollastro S."/>
            <person name="Romanazzi G."/>
            <person name="Faretra F."/>
        </authorList>
    </citation>
    <scope>NUCLEOTIDE SEQUENCE [LARGE SCALE GENOMIC DNA]</scope>
    <source>
        <strain evidence="3 4">Mfrc123</strain>
    </source>
</reference>
<keyword evidence="1" id="KW-0472">Membrane</keyword>
<feature type="transmembrane region" description="Helical" evidence="1">
    <location>
        <begin position="127"/>
        <end position="146"/>
    </location>
</feature>